<evidence type="ECO:0000313" key="1">
    <source>
        <dbReference type="EMBL" id="KAF2789104.1"/>
    </source>
</evidence>
<accession>A0A6A6WYV7</accession>
<protein>
    <submittedName>
        <fullName evidence="1">Uncharacterized protein</fullName>
    </submittedName>
</protein>
<keyword evidence="2" id="KW-1185">Reference proteome</keyword>
<sequence>MCVVPRSLAVHFSPSRTQARPIPVIISHAATKKVATRPFSPIERERDGQPVSAGRAALPFSFLTPARVGMRPATRVKGEQPSLLLPELACLVEDAPVVAVALIAVPLLQMNGH</sequence>
<evidence type="ECO:0000313" key="2">
    <source>
        <dbReference type="Proteomes" id="UP000799757"/>
    </source>
</evidence>
<reference evidence="1" key="1">
    <citation type="journal article" date="2020" name="Stud. Mycol.">
        <title>101 Dothideomycetes genomes: a test case for predicting lifestyles and emergence of pathogens.</title>
        <authorList>
            <person name="Haridas S."/>
            <person name="Albert R."/>
            <person name="Binder M."/>
            <person name="Bloem J."/>
            <person name="Labutti K."/>
            <person name="Salamov A."/>
            <person name="Andreopoulos B."/>
            <person name="Baker S."/>
            <person name="Barry K."/>
            <person name="Bills G."/>
            <person name="Bluhm B."/>
            <person name="Cannon C."/>
            <person name="Castanera R."/>
            <person name="Culley D."/>
            <person name="Daum C."/>
            <person name="Ezra D."/>
            <person name="Gonzalez J."/>
            <person name="Henrissat B."/>
            <person name="Kuo A."/>
            <person name="Liang C."/>
            <person name="Lipzen A."/>
            <person name="Lutzoni F."/>
            <person name="Magnuson J."/>
            <person name="Mondo S."/>
            <person name="Nolan M."/>
            <person name="Ohm R."/>
            <person name="Pangilinan J."/>
            <person name="Park H.-J."/>
            <person name="Ramirez L."/>
            <person name="Alfaro M."/>
            <person name="Sun H."/>
            <person name="Tritt A."/>
            <person name="Yoshinaga Y."/>
            <person name="Zwiers L.-H."/>
            <person name="Turgeon B."/>
            <person name="Goodwin S."/>
            <person name="Spatafora J."/>
            <person name="Crous P."/>
            <person name="Grigoriev I."/>
        </authorList>
    </citation>
    <scope>NUCLEOTIDE SEQUENCE</scope>
    <source>
        <strain evidence="1">CBS 109.77</strain>
    </source>
</reference>
<dbReference type="EMBL" id="MU002162">
    <property type="protein sequence ID" value="KAF2789104.1"/>
    <property type="molecule type" value="Genomic_DNA"/>
</dbReference>
<name>A0A6A6WYV7_9PLEO</name>
<organism evidence="1 2">
    <name type="scientific">Melanomma pulvis-pyrius CBS 109.77</name>
    <dbReference type="NCBI Taxonomy" id="1314802"/>
    <lineage>
        <taxon>Eukaryota</taxon>
        <taxon>Fungi</taxon>
        <taxon>Dikarya</taxon>
        <taxon>Ascomycota</taxon>
        <taxon>Pezizomycotina</taxon>
        <taxon>Dothideomycetes</taxon>
        <taxon>Pleosporomycetidae</taxon>
        <taxon>Pleosporales</taxon>
        <taxon>Melanommataceae</taxon>
        <taxon>Melanomma</taxon>
    </lineage>
</organism>
<gene>
    <name evidence="1" type="ORF">K505DRAFT_365904</name>
</gene>
<proteinExistence type="predicted"/>
<dbReference type="AlphaFoldDB" id="A0A6A6WYV7"/>
<dbReference type="Proteomes" id="UP000799757">
    <property type="component" value="Unassembled WGS sequence"/>
</dbReference>